<keyword evidence="10" id="KW-0521">NADP</keyword>
<dbReference type="Pfam" id="PF01129">
    <property type="entry name" value="ART"/>
    <property type="match status" value="1"/>
</dbReference>
<evidence type="ECO:0000256" key="7">
    <source>
        <dbReference type="ARBA" id="ARBA00022695"/>
    </source>
</evidence>
<evidence type="ECO:0000256" key="2">
    <source>
        <dbReference type="ARBA" id="ARBA00009558"/>
    </source>
</evidence>
<evidence type="ECO:0000256" key="9">
    <source>
        <dbReference type="ARBA" id="ARBA00047597"/>
    </source>
</evidence>
<dbReference type="GO" id="GO:0016779">
    <property type="term" value="F:nucleotidyltransferase activity"/>
    <property type="evidence" value="ECO:0007669"/>
    <property type="project" value="UniProtKB-KW"/>
</dbReference>
<keyword evidence="11" id="KW-0175">Coiled coil</keyword>
<comment type="caution">
    <text evidence="14">The sequence shown here is derived from an EMBL/GenBank/DDBJ whole genome shotgun (WGS) entry which is preliminary data.</text>
</comment>
<evidence type="ECO:0000313" key="17">
    <source>
        <dbReference type="Proteomes" id="UP000663829"/>
    </source>
</evidence>
<dbReference type="OrthoDB" id="423533at2759"/>
<evidence type="ECO:0000256" key="8">
    <source>
        <dbReference type="ARBA" id="ARBA00023026"/>
    </source>
</evidence>
<dbReference type="AlphaFoldDB" id="A0A815TZX9"/>
<comment type="similarity">
    <text evidence="2 10">Belongs to the Arg-specific ADP-ribosyltransferase family.</text>
</comment>
<comment type="catalytic activity">
    <reaction evidence="9 10">
        <text>L-arginyl-[protein] + NAD(+) = N(omega)-(ADP-D-ribosyl)-L-arginyl-[protein] + nicotinamide + H(+)</text>
        <dbReference type="Rhea" id="RHEA:19149"/>
        <dbReference type="Rhea" id="RHEA-COMP:10532"/>
        <dbReference type="Rhea" id="RHEA-COMP:15087"/>
        <dbReference type="ChEBI" id="CHEBI:15378"/>
        <dbReference type="ChEBI" id="CHEBI:17154"/>
        <dbReference type="ChEBI" id="CHEBI:29965"/>
        <dbReference type="ChEBI" id="CHEBI:57540"/>
        <dbReference type="ChEBI" id="CHEBI:142554"/>
        <dbReference type="EC" id="2.4.2.31"/>
    </reaction>
</comment>
<keyword evidence="6 10" id="KW-0808">Transferase</keyword>
<dbReference type="Proteomes" id="UP000682733">
    <property type="component" value="Unassembled WGS sequence"/>
</dbReference>
<feature type="coiled-coil region" evidence="11">
    <location>
        <begin position="404"/>
        <end position="438"/>
    </location>
</feature>
<sequence length="440" mass="51352">MATLRFFDVQEEPKKLLLPIDGYQNLPLMPLEDAVRPLFSLADDLQSRVWIAKENCSSPQDPLSQDEAAAIYLYTLEWIPTDRSLYYKLNQSLRYENRQKLIPWFAYLKLLLTALYKLPSQKRTIWRGVNADISKLYPAGSKKVWWGISSCTESVAVLESSQFLGNTGTKTLFSIECKNGKLIRPYSYYQDEDEILLPPATYLETVSQIQPAPGLHIIHLREKEPPHVLIQPPNNANTKQRDEWARPPASASPTRRSDTNAIRIDSKTQIDYDHLMIKQKRIKNDIVSIQRNLDDLIRQKDKINSDIYRTNLEYEEAEHKNQKTERESEHRMQQYMFNLQATVSQSLFTQPSGSYLDQLLAKQHKDKNNTFDDAFGNKFHHEKAAALLNFWSKQSQLEKLVEYKRYLDDSFDEAKKELAKLTEEEQHIKKKLDKIKKELK</sequence>
<proteinExistence type="inferred from homology"/>
<evidence type="ECO:0000256" key="1">
    <source>
        <dbReference type="ARBA" id="ARBA00004613"/>
    </source>
</evidence>
<dbReference type="GO" id="GO:0005576">
    <property type="term" value="C:extracellular region"/>
    <property type="evidence" value="ECO:0007669"/>
    <property type="project" value="UniProtKB-SubCell"/>
</dbReference>
<gene>
    <name evidence="14" type="ORF">GPM918_LOCUS37029</name>
    <name evidence="13" type="ORF">OVA965_LOCUS23097</name>
    <name evidence="16" type="ORF">SRO942_LOCUS37790</name>
    <name evidence="15" type="ORF">TMI583_LOCUS23815</name>
</gene>
<evidence type="ECO:0000256" key="4">
    <source>
        <dbReference type="ARBA" id="ARBA00022656"/>
    </source>
</evidence>
<accession>A0A815TZX9</accession>
<name>A0A815TZX9_9BILA</name>
<keyword evidence="5 10" id="KW-0328">Glycosyltransferase</keyword>
<feature type="region of interest" description="Disordered" evidence="12">
    <location>
        <begin position="233"/>
        <end position="261"/>
    </location>
</feature>
<evidence type="ECO:0000256" key="3">
    <source>
        <dbReference type="ARBA" id="ARBA00022525"/>
    </source>
</evidence>
<dbReference type="GO" id="GO:0003950">
    <property type="term" value="F:NAD+ poly-ADP-ribosyltransferase activity"/>
    <property type="evidence" value="ECO:0007669"/>
    <property type="project" value="TreeGrafter"/>
</dbReference>
<dbReference type="Proteomes" id="UP000681722">
    <property type="component" value="Unassembled WGS sequence"/>
</dbReference>
<dbReference type="InterPro" id="IPR000768">
    <property type="entry name" value="ART"/>
</dbReference>
<reference evidence="14" key="1">
    <citation type="submission" date="2021-02" db="EMBL/GenBank/DDBJ databases">
        <authorList>
            <person name="Nowell W R."/>
        </authorList>
    </citation>
    <scope>NUCLEOTIDE SEQUENCE</scope>
</reference>
<dbReference type="Gene3D" id="3.90.176.10">
    <property type="entry name" value="Toxin ADP-ribosyltransferase, Chain A, domain 1"/>
    <property type="match status" value="1"/>
</dbReference>
<keyword evidence="3" id="KW-0964">Secreted</keyword>
<evidence type="ECO:0000313" key="16">
    <source>
        <dbReference type="EMBL" id="CAF4370061.1"/>
    </source>
</evidence>
<dbReference type="InterPro" id="IPR050999">
    <property type="entry name" value="ADP-ribosyltransferase_ARG"/>
</dbReference>
<dbReference type="EMBL" id="CAJOBC010088550">
    <property type="protein sequence ID" value="CAF4370061.1"/>
    <property type="molecule type" value="Genomic_DNA"/>
</dbReference>
<dbReference type="Proteomes" id="UP000677228">
    <property type="component" value="Unassembled WGS sequence"/>
</dbReference>
<keyword evidence="8" id="KW-0843">Virulence</keyword>
<dbReference type="EMBL" id="CAJNOQ010023008">
    <property type="protein sequence ID" value="CAF1509085.1"/>
    <property type="molecule type" value="Genomic_DNA"/>
</dbReference>
<evidence type="ECO:0000313" key="13">
    <source>
        <dbReference type="EMBL" id="CAF1181754.1"/>
    </source>
</evidence>
<dbReference type="Proteomes" id="UP000663829">
    <property type="component" value="Unassembled WGS sequence"/>
</dbReference>
<evidence type="ECO:0000256" key="5">
    <source>
        <dbReference type="ARBA" id="ARBA00022676"/>
    </source>
</evidence>
<evidence type="ECO:0000256" key="10">
    <source>
        <dbReference type="RuleBase" id="RU361228"/>
    </source>
</evidence>
<keyword evidence="4" id="KW-0800">Toxin</keyword>
<keyword evidence="10" id="KW-0520">NAD</keyword>
<evidence type="ECO:0000256" key="6">
    <source>
        <dbReference type="ARBA" id="ARBA00022679"/>
    </source>
</evidence>
<evidence type="ECO:0000256" key="12">
    <source>
        <dbReference type="SAM" id="MobiDB-lite"/>
    </source>
</evidence>
<dbReference type="SUPFAM" id="SSF56399">
    <property type="entry name" value="ADP-ribosylation"/>
    <property type="match status" value="1"/>
</dbReference>
<comment type="subcellular location">
    <subcellularLocation>
        <location evidence="1">Secreted</location>
    </subcellularLocation>
</comment>
<keyword evidence="7" id="KW-0548">Nucleotidyltransferase</keyword>
<evidence type="ECO:0000313" key="15">
    <source>
        <dbReference type="EMBL" id="CAF3993025.1"/>
    </source>
</evidence>
<dbReference type="PANTHER" id="PTHR10339:SF25">
    <property type="entry name" value="SECRETED EXOENZYME S"/>
    <property type="match status" value="1"/>
</dbReference>
<evidence type="ECO:0000256" key="11">
    <source>
        <dbReference type="SAM" id="Coils"/>
    </source>
</evidence>
<dbReference type="EC" id="2.4.2.31" evidence="10"/>
<dbReference type="GO" id="GO:0090729">
    <property type="term" value="F:toxin activity"/>
    <property type="evidence" value="ECO:0007669"/>
    <property type="project" value="UniProtKB-KW"/>
</dbReference>
<dbReference type="PROSITE" id="PS51996">
    <property type="entry name" value="TR_MART"/>
    <property type="match status" value="1"/>
</dbReference>
<protein>
    <recommendedName>
        <fullName evidence="10">NAD(P)(+)--arginine ADP-ribosyltransferase</fullName>
        <ecNumber evidence="10">2.4.2.31</ecNumber>
    </recommendedName>
    <alternativeName>
        <fullName evidence="10">Mono(ADP-ribosyl)transferase</fullName>
    </alternativeName>
</protein>
<evidence type="ECO:0000313" key="14">
    <source>
        <dbReference type="EMBL" id="CAF1509085.1"/>
    </source>
</evidence>
<dbReference type="EMBL" id="CAJNOK010013304">
    <property type="protein sequence ID" value="CAF1181754.1"/>
    <property type="molecule type" value="Genomic_DNA"/>
</dbReference>
<feature type="coiled-coil region" evidence="11">
    <location>
        <begin position="279"/>
        <end position="334"/>
    </location>
</feature>
<dbReference type="GO" id="GO:0106274">
    <property type="term" value="F:NAD+-protein-arginine ADP-ribosyltransferase activity"/>
    <property type="evidence" value="ECO:0007669"/>
    <property type="project" value="UniProtKB-EC"/>
</dbReference>
<dbReference type="EMBL" id="CAJOBA010034832">
    <property type="protein sequence ID" value="CAF3993025.1"/>
    <property type="molecule type" value="Genomic_DNA"/>
</dbReference>
<organism evidence="14 17">
    <name type="scientific">Didymodactylos carnosus</name>
    <dbReference type="NCBI Taxonomy" id="1234261"/>
    <lineage>
        <taxon>Eukaryota</taxon>
        <taxon>Metazoa</taxon>
        <taxon>Spiralia</taxon>
        <taxon>Gnathifera</taxon>
        <taxon>Rotifera</taxon>
        <taxon>Eurotatoria</taxon>
        <taxon>Bdelloidea</taxon>
        <taxon>Philodinida</taxon>
        <taxon>Philodinidae</taxon>
        <taxon>Didymodactylos</taxon>
    </lineage>
</organism>
<dbReference type="PANTHER" id="PTHR10339">
    <property type="entry name" value="ADP-RIBOSYLTRANSFERASE"/>
    <property type="match status" value="1"/>
</dbReference>
<keyword evidence="17" id="KW-1185">Reference proteome</keyword>